<dbReference type="STRING" id="1202772.A0A1V9ZRB7"/>
<evidence type="ECO:0000313" key="3">
    <source>
        <dbReference type="EMBL" id="OQS00568.1"/>
    </source>
</evidence>
<accession>A0A1V9ZRB7</accession>
<keyword evidence="4" id="KW-1185">Reference proteome</keyword>
<dbReference type="EMBL" id="JNBR01000029">
    <property type="protein sequence ID" value="OQS00568.1"/>
    <property type="molecule type" value="Genomic_DNA"/>
</dbReference>
<dbReference type="Gene3D" id="1.10.287.1490">
    <property type="match status" value="1"/>
</dbReference>
<evidence type="ECO:0000313" key="4">
    <source>
        <dbReference type="Proteomes" id="UP000243579"/>
    </source>
</evidence>
<proteinExistence type="predicted"/>
<comment type="caution">
    <text evidence="3">The sequence shown here is derived from an EMBL/GenBank/DDBJ whole genome shotgun (WGS) entry which is preliminary data.</text>
</comment>
<dbReference type="AlphaFoldDB" id="A0A1V9ZRB7"/>
<gene>
    <name evidence="3" type="ORF">ACHHYP_03416</name>
</gene>
<dbReference type="OrthoDB" id="77046at2759"/>
<feature type="coiled-coil region" evidence="1">
    <location>
        <begin position="482"/>
        <end position="552"/>
    </location>
</feature>
<name>A0A1V9ZRB7_ACHHY</name>
<feature type="coiled-coil region" evidence="1">
    <location>
        <begin position="284"/>
        <end position="381"/>
    </location>
</feature>
<keyword evidence="1" id="KW-0175">Coiled coil</keyword>
<reference evidence="3 4" key="1">
    <citation type="journal article" date="2014" name="Genome Biol. Evol.">
        <title>The secreted proteins of Achlya hypogyna and Thraustotheca clavata identify the ancestral oomycete secretome and reveal gene acquisitions by horizontal gene transfer.</title>
        <authorList>
            <person name="Misner I."/>
            <person name="Blouin N."/>
            <person name="Leonard G."/>
            <person name="Richards T.A."/>
            <person name="Lane C.E."/>
        </authorList>
    </citation>
    <scope>NUCLEOTIDE SEQUENCE [LARGE SCALE GENOMIC DNA]</scope>
    <source>
        <strain evidence="3 4">ATCC 48635</strain>
    </source>
</reference>
<feature type="region of interest" description="Disordered" evidence="2">
    <location>
        <begin position="689"/>
        <end position="711"/>
    </location>
</feature>
<sequence length="711" mass="76636">MEAEIARLQAEAAAKDESLNQLKIKAKAFAEAMTGEKKQLEASLAAAKAELADIKVKAKAFADNVRSQIVAEKDRCAALERQVQEKEAALAQVQTGSVDAGAIDAAVAAKATEMQANIDALTQQYTQKHAADERKIAALTEEHARAMQQLQTNAAATAQGSADAAYSQWAAEKAQLELDARNLQAQLQAQLDGLRDTHARDLAHLQKQADAAELQTRELMSQLAAATTSAQQLEAVRAGASVHEETLQTVAGLLQQLVPLATTSDPVALAQALQADVRASSATTQRLEAMVARLEADKAAAEAALESAKAAAAAAQTQLSESSWAASGLESQLATLQGQVRTATEEAVASQQQLAQASARADALQGECNELRLELSHEKSAHKSQSGDLSALQASFDAAKAAWATTEATLAKEKADLISQHDKYTKEEDEKKAKAKQYVQALNSEKQRAVDATAQLTADLEAARKALQEKDGLFEKRMAEIKAKTMDKFAEHERVIQRAKEENDKLTETVKKLEAETKALQAKKKEAEDETMESLKKKRLAAKAETQKLANDLEGIQRRAAMFADVTGTKCVQQTKQIDLLQEKVLESIHAVSHQKKCDLSNLHELCVVHDSPRMSTNLPGPAMGLTKVDDDISRVFDKMTTLGNVTERLCDLMLEEGDLSLKDIVLGRVVKQFSACFAHPAQYTKSDEAGLLHSRSSSSTQPPDSPLAAS</sequence>
<feature type="coiled-coil region" evidence="1">
    <location>
        <begin position="129"/>
        <end position="222"/>
    </location>
</feature>
<evidence type="ECO:0000256" key="2">
    <source>
        <dbReference type="SAM" id="MobiDB-lite"/>
    </source>
</evidence>
<dbReference type="Proteomes" id="UP000243579">
    <property type="component" value="Unassembled WGS sequence"/>
</dbReference>
<evidence type="ECO:0000256" key="1">
    <source>
        <dbReference type="SAM" id="Coils"/>
    </source>
</evidence>
<organism evidence="3 4">
    <name type="scientific">Achlya hypogyna</name>
    <name type="common">Oomycete</name>
    <name type="synonym">Protoachlya hypogyna</name>
    <dbReference type="NCBI Taxonomy" id="1202772"/>
    <lineage>
        <taxon>Eukaryota</taxon>
        <taxon>Sar</taxon>
        <taxon>Stramenopiles</taxon>
        <taxon>Oomycota</taxon>
        <taxon>Saprolegniomycetes</taxon>
        <taxon>Saprolegniales</taxon>
        <taxon>Achlyaceae</taxon>
        <taxon>Achlya</taxon>
    </lineage>
</organism>
<feature type="coiled-coil region" evidence="1">
    <location>
        <begin position="5"/>
        <end position="96"/>
    </location>
</feature>
<protein>
    <submittedName>
        <fullName evidence="3">Uncharacterized protein</fullName>
    </submittedName>
</protein>